<feature type="compositionally biased region" description="Basic and acidic residues" evidence="9">
    <location>
        <begin position="247"/>
        <end position="263"/>
    </location>
</feature>
<evidence type="ECO:0000256" key="2">
    <source>
        <dbReference type="ARBA" id="ARBA00022723"/>
    </source>
</evidence>
<dbReference type="SMART" id="SM00249">
    <property type="entry name" value="PHD"/>
    <property type="match status" value="1"/>
</dbReference>
<dbReference type="SUPFAM" id="SSF57903">
    <property type="entry name" value="FYVE/PHD zinc finger"/>
    <property type="match status" value="1"/>
</dbReference>
<evidence type="ECO:0000313" key="11">
    <source>
        <dbReference type="Proteomes" id="UP000887560"/>
    </source>
</evidence>
<sequence length="914" mass="102187">MEKTPNNSYSSNINSQQNKPNLCNKYKRYEQSMMVQATALIIDNIGFSTANGSVMNILSWLLRTYFEKLCRDSGSLAEFAGRDFVTLDDVSRMFNRHSIDLRDLHDYLQQVGSFHLPEQPPLFPLPLSSYKAIVEKQELDQKEEEVTDKADINEKIHVNDDDNEQQDDKAFPNFFGAYAPDLGITVKKFIPPLVEISSEADLSRNPQVEHSSFTIVRQDFFSVPCLSLKGVPESERHKEKKRRKKEKREQQQMEEEKQQKIEEEKRLQLEREKVLETERIQAEEAKSADQHLKVPKIKIRFGPGLSTTIPQTTPLSEPQQTQQRQMLISPPLVTSIDKPKLNAPQPLTKTDKQIQPSTSKIPTSDPSITKKSSPPIEEIIFVEEKQQSTPVAKTPPGLDEIKKGAKKRKKSPKRAVPVVMEPVEELFITAPIQVHTSIKDATPKKEEAVKLPDTEKNKRKRKSPKRTSPSPPRKTIRASTPAKKEGGCTSKIAPLQNIEKKIPNPVPPKLPTEILTKSVPSVNSSSSDDSKISVNSKKEEPPATSKRSRKSEKPTRVVPLIVSDKLTLEAAPSPAPSPTPSKALETVLEPSKKKEKPLESTKKLPKISDTPTNIPQTSEKKPPMKLSKLLKPSTTSTPKNSDIKTTKSGLTTKSKTNEKTISTQNKSKSNNKTPKTSVIKTVEKATKEVIKKESKIEEVKEVVQSSPTVINLEDDQEEDVWICPVCSVAYVENGPDMVACDTCDRWFHWSCVGILIPPPDNASWYCNECKKKNKKISGTNSGGNTSRKQPVFLYDLRNYSLTTGQLNRPDLFGGTNIVGYLTRQTSLKILVFTLFCLEMMNNNHAHMNGNSTAHVKVRPASHAGSWYSDAPGELDQQLSGWLRDASSNTGSARAIISPHAGYTYCGETAGNFLY</sequence>
<protein>
    <submittedName>
        <fullName evidence="12">PHD-type domain-containing protein</fullName>
    </submittedName>
</protein>
<proteinExistence type="predicted"/>
<evidence type="ECO:0000256" key="8">
    <source>
        <dbReference type="PROSITE-ProRule" id="PRU00146"/>
    </source>
</evidence>
<dbReference type="InterPro" id="IPR019786">
    <property type="entry name" value="Zinc_finger_PHD-type_CS"/>
</dbReference>
<feature type="compositionally biased region" description="Low complexity" evidence="9">
    <location>
        <begin position="646"/>
        <end position="676"/>
    </location>
</feature>
<evidence type="ECO:0000256" key="1">
    <source>
        <dbReference type="ARBA" id="ARBA00004123"/>
    </source>
</evidence>
<dbReference type="GO" id="GO:0046982">
    <property type="term" value="F:protein heterodimerization activity"/>
    <property type="evidence" value="ECO:0007669"/>
    <property type="project" value="InterPro"/>
</dbReference>
<feature type="region of interest" description="Disordered" evidence="9">
    <location>
        <begin position="302"/>
        <end position="416"/>
    </location>
</feature>
<evidence type="ECO:0000256" key="9">
    <source>
        <dbReference type="SAM" id="MobiDB-lite"/>
    </source>
</evidence>
<feature type="compositionally biased region" description="Low complexity" evidence="9">
    <location>
        <begin position="624"/>
        <end position="639"/>
    </location>
</feature>
<dbReference type="AlphaFoldDB" id="A0A915NJA3"/>
<dbReference type="InterPro" id="IPR002737">
    <property type="entry name" value="MEMO1_fam"/>
</dbReference>
<dbReference type="InterPro" id="IPR009072">
    <property type="entry name" value="Histone-fold"/>
</dbReference>
<keyword evidence="5" id="KW-0805">Transcription regulation</keyword>
<dbReference type="WBParaSite" id="scf7180000419221.g3540">
    <property type="protein sequence ID" value="scf7180000419221.g3540"/>
    <property type="gene ID" value="scf7180000419221.g3540"/>
</dbReference>
<dbReference type="CDD" id="cd15522">
    <property type="entry name" value="PHD_TAF3"/>
    <property type="match status" value="1"/>
</dbReference>
<dbReference type="Gene3D" id="3.30.40.10">
    <property type="entry name" value="Zinc/RING finger domain, C3HC4 (zinc finger)"/>
    <property type="match status" value="1"/>
</dbReference>
<keyword evidence="4" id="KW-0862">Zinc</keyword>
<dbReference type="PROSITE" id="PS50016">
    <property type="entry name" value="ZF_PHD_2"/>
    <property type="match status" value="1"/>
</dbReference>
<dbReference type="Gene3D" id="1.10.20.10">
    <property type="entry name" value="Histone, subunit A"/>
    <property type="match status" value="1"/>
</dbReference>
<keyword evidence="6" id="KW-0804">Transcription</keyword>
<keyword evidence="7" id="KW-0539">Nucleus</keyword>
<accession>A0A915NJA3</accession>
<feature type="compositionally biased region" description="Basic and acidic residues" evidence="9">
    <location>
        <begin position="437"/>
        <end position="456"/>
    </location>
</feature>
<dbReference type="InterPro" id="IPR006565">
    <property type="entry name" value="BTP"/>
</dbReference>
<feature type="compositionally biased region" description="Low complexity" evidence="9">
    <location>
        <begin position="517"/>
        <end position="527"/>
    </location>
</feature>
<dbReference type="InterPro" id="IPR001965">
    <property type="entry name" value="Znf_PHD"/>
</dbReference>
<dbReference type="PROSITE" id="PS01359">
    <property type="entry name" value="ZF_PHD_1"/>
    <property type="match status" value="1"/>
</dbReference>
<organism evidence="11 12">
    <name type="scientific">Meloidogyne floridensis</name>
    <dbReference type="NCBI Taxonomy" id="298350"/>
    <lineage>
        <taxon>Eukaryota</taxon>
        <taxon>Metazoa</taxon>
        <taxon>Ecdysozoa</taxon>
        <taxon>Nematoda</taxon>
        <taxon>Chromadorea</taxon>
        <taxon>Rhabditida</taxon>
        <taxon>Tylenchina</taxon>
        <taxon>Tylenchomorpha</taxon>
        <taxon>Tylenchoidea</taxon>
        <taxon>Meloidogynidae</taxon>
        <taxon>Meloidogyninae</taxon>
        <taxon>Meloidogyne</taxon>
    </lineage>
</organism>
<evidence type="ECO:0000256" key="3">
    <source>
        <dbReference type="ARBA" id="ARBA00022771"/>
    </source>
</evidence>
<keyword evidence="3 8" id="KW-0863">Zinc-finger</keyword>
<feature type="region of interest" description="Disordered" evidence="9">
    <location>
        <begin position="430"/>
        <end position="676"/>
    </location>
</feature>
<evidence type="ECO:0000256" key="7">
    <source>
        <dbReference type="ARBA" id="ARBA00023242"/>
    </source>
</evidence>
<keyword evidence="2" id="KW-0479">Metal-binding</keyword>
<feature type="domain" description="PHD-type" evidence="10">
    <location>
        <begin position="720"/>
        <end position="772"/>
    </location>
</feature>
<dbReference type="PANTHER" id="PTHR46452">
    <property type="entry name" value="TRANSCRIPTION INITIATION FACTOR TFIID SUBUNIT 3"/>
    <property type="match status" value="1"/>
</dbReference>
<feature type="region of interest" description="Disordered" evidence="9">
    <location>
        <begin position="232"/>
        <end position="263"/>
    </location>
</feature>
<evidence type="ECO:0000259" key="10">
    <source>
        <dbReference type="PROSITE" id="PS50016"/>
    </source>
</evidence>
<feature type="region of interest" description="Disordered" evidence="9">
    <location>
        <begin position="1"/>
        <end position="20"/>
    </location>
</feature>
<dbReference type="InterPro" id="IPR013083">
    <property type="entry name" value="Znf_RING/FYVE/PHD"/>
</dbReference>
<dbReference type="InterPro" id="IPR019787">
    <property type="entry name" value="Znf_PHD-finger"/>
</dbReference>
<dbReference type="Proteomes" id="UP000887560">
    <property type="component" value="Unplaced"/>
</dbReference>
<dbReference type="GO" id="GO:0045944">
    <property type="term" value="P:positive regulation of transcription by RNA polymerase II"/>
    <property type="evidence" value="ECO:0007669"/>
    <property type="project" value="TreeGrafter"/>
</dbReference>
<dbReference type="GO" id="GO:0002039">
    <property type="term" value="F:p53 binding"/>
    <property type="evidence" value="ECO:0007669"/>
    <property type="project" value="TreeGrafter"/>
</dbReference>
<dbReference type="GO" id="GO:0005669">
    <property type="term" value="C:transcription factor TFIID complex"/>
    <property type="evidence" value="ECO:0007669"/>
    <property type="project" value="TreeGrafter"/>
</dbReference>
<comment type="subcellular location">
    <subcellularLocation>
        <location evidence="1">Nucleus</location>
    </subcellularLocation>
</comment>
<dbReference type="GO" id="GO:0008270">
    <property type="term" value="F:zinc ion binding"/>
    <property type="evidence" value="ECO:0007669"/>
    <property type="project" value="UniProtKB-KW"/>
</dbReference>
<dbReference type="Pfam" id="PF01875">
    <property type="entry name" value="Memo"/>
    <property type="match status" value="1"/>
</dbReference>
<dbReference type="NCBIfam" id="TIGR04336">
    <property type="entry name" value="AmmeMemoSam_B"/>
    <property type="match status" value="1"/>
</dbReference>
<dbReference type="Pfam" id="PF00628">
    <property type="entry name" value="PHD"/>
    <property type="match status" value="1"/>
</dbReference>
<feature type="compositionally biased region" description="Basic and acidic residues" evidence="9">
    <location>
        <begin position="528"/>
        <end position="541"/>
    </location>
</feature>
<dbReference type="Gene3D" id="3.40.830.10">
    <property type="entry name" value="LigB-like"/>
    <property type="match status" value="1"/>
</dbReference>
<evidence type="ECO:0000313" key="12">
    <source>
        <dbReference type="WBParaSite" id="scf7180000419221.g3540"/>
    </source>
</evidence>
<dbReference type="PANTHER" id="PTHR46452:SF1">
    <property type="entry name" value="TRANSCRIPTION INITIATION FACTOR TFIID SUBUNIT 3"/>
    <property type="match status" value="1"/>
</dbReference>
<keyword evidence="11" id="KW-1185">Reference proteome</keyword>
<feature type="compositionally biased region" description="Basic residues" evidence="9">
    <location>
        <begin position="404"/>
        <end position="413"/>
    </location>
</feature>
<evidence type="ECO:0000256" key="6">
    <source>
        <dbReference type="ARBA" id="ARBA00023163"/>
    </source>
</evidence>
<dbReference type="Pfam" id="PF07524">
    <property type="entry name" value="Bromo_TP"/>
    <property type="match status" value="1"/>
</dbReference>
<feature type="compositionally biased region" description="Polar residues" evidence="9">
    <location>
        <begin position="305"/>
        <end position="326"/>
    </location>
</feature>
<evidence type="ECO:0000256" key="4">
    <source>
        <dbReference type="ARBA" id="ARBA00022833"/>
    </source>
</evidence>
<feature type="compositionally biased region" description="Polar residues" evidence="9">
    <location>
        <begin position="345"/>
        <end position="372"/>
    </location>
</feature>
<dbReference type="InterPro" id="IPR011011">
    <property type="entry name" value="Znf_FYVE_PHD"/>
</dbReference>
<name>A0A915NJA3_9BILA</name>
<feature type="compositionally biased region" description="Basic and acidic residues" evidence="9">
    <location>
        <begin position="590"/>
        <end position="602"/>
    </location>
</feature>
<feature type="compositionally biased region" description="Low complexity" evidence="9">
    <location>
        <begin position="1"/>
        <end position="18"/>
    </location>
</feature>
<reference evidence="12" key="1">
    <citation type="submission" date="2022-11" db="UniProtKB">
        <authorList>
            <consortium name="WormBaseParasite"/>
        </authorList>
    </citation>
    <scope>IDENTIFICATION</scope>
</reference>
<evidence type="ECO:0000256" key="5">
    <source>
        <dbReference type="ARBA" id="ARBA00023015"/>
    </source>
</evidence>